<dbReference type="Pfam" id="PF00589">
    <property type="entry name" value="Phage_integrase"/>
    <property type="match status" value="1"/>
</dbReference>
<dbReference type="InterPro" id="IPR002104">
    <property type="entry name" value="Integrase_catalytic"/>
</dbReference>
<evidence type="ECO:0000313" key="5">
    <source>
        <dbReference type="Proteomes" id="UP001166304"/>
    </source>
</evidence>
<dbReference type="Proteomes" id="UP001166304">
    <property type="component" value="Unassembled WGS sequence"/>
</dbReference>
<evidence type="ECO:0000313" key="4">
    <source>
        <dbReference type="EMBL" id="MBV0900182.1"/>
    </source>
</evidence>
<evidence type="ECO:0000259" key="3">
    <source>
        <dbReference type="PROSITE" id="PS51898"/>
    </source>
</evidence>
<dbReference type="CDD" id="cd00397">
    <property type="entry name" value="DNA_BRE_C"/>
    <property type="match status" value="1"/>
</dbReference>
<dbReference type="AlphaFoldDB" id="A0AA41FWP6"/>
<gene>
    <name evidence="4" type="ORF">KTS37_00130</name>
</gene>
<dbReference type="EMBL" id="JAHQXE010000001">
    <property type="protein sequence ID" value="MBV0900182.1"/>
    <property type="molecule type" value="Genomic_DNA"/>
</dbReference>
<accession>A0AA41FWP6</accession>
<dbReference type="GO" id="GO:0003677">
    <property type="term" value="F:DNA binding"/>
    <property type="evidence" value="ECO:0007669"/>
    <property type="project" value="InterPro"/>
</dbReference>
<dbReference type="InterPro" id="IPR013762">
    <property type="entry name" value="Integrase-like_cat_sf"/>
</dbReference>
<sequence>MTDADPSEEIQTLRERLESGERGGSDADRDRLLEMSDNMQLIPSEIGDHRQLKILRHCTRMSEEVDDLDLVDVLDDEEAAREVVRWIHREYDNEHTNQDYRTALRSFGRYVLGRDEPPETLAWIPTGTSNDFDPVPSERDLLDYEADVKPMAEACHNTRDAALIMVQFEAGLRAGELYDLEVGDIFDAEHTVGIHPDGKQGEKPTHLKVAVPFLQKWLAEHPAGGDVDAPLWSKISDPERPSYNTFLEYFKRAADRAGVDKPVTPTNFRKSNTRFLIRLGMDLPKIEERQGREQGSEHTARYLARFGDDSLERSYAALHGVDVETDDHDEVAPITCPRCDRDTPRDRDRCMWCGFALSQEATEEARAERKQALEAVSQLSARDDLDTDAVVDTIDRLIDERVDARLDQ</sequence>
<keyword evidence="5" id="KW-1185">Reference proteome</keyword>
<dbReference type="PROSITE" id="PS51898">
    <property type="entry name" value="TYR_RECOMBINASE"/>
    <property type="match status" value="1"/>
</dbReference>
<feature type="compositionally biased region" description="Basic and acidic residues" evidence="2">
    <location>
        <begin position="11"/>
        <end position="29"/>
    </location>
</feature>
<evidence type="ECO:0000256" key="1">
    <source>
        <dbReference type="ARBA" id="ARBA00023172"/>
    </source>
</evidence>
<feature type="region of interest" description="Disordered" evidence="2">
    <location>
        <begin position="1"/>
        <end position="29"/>
    </location>
</feature>
<feature type="domain" description="Tyr recombinase" evidence="3">
    <location>
        <begin position="137"/>
        <end position="316"/>
    </location>
</feature>
<dbReference type="GO" id="GO:0006310">
    <property type="term" value="P:DNA recombination"/>
    <property type="evidence" value="ECO:0007669"/>
    <property type="project" value="UniProtKB-KW"/>
</dbReference>
<name>A0AA41FWP6_9EURY</name>
<proteinExistence type="predicted"/>
<protein>
    <submittedName>
        <fullName evidence="4">Site-specific integrase</fullName>
    </submittedName>
</protein>
<dbReference type="InterPro" id="IPR011010">
    <property type="entry name" value="DNA_brk_join_enz"/>
</dbReference>
<organism evidence="4 5">
    <name type="scientific">Haloarcula salina</name>
    <dbReference type="NCBI Taxonomy" id="1429914"/>
    <lineage>
        <taxon>Archaea</taxon>
        <taxon>Methanobacteriati</taxon>
        <taxon>Methanobacteriota</taxon>
        <taxon>Stenosarchaea group</taxon>
        <taxon>Halobacteria</taxon>
        <taxon>Halobacteriales</taxon>
        <taxon>Haloarculaceae</taxon>
        <taxon>Haloarcula</taxon>
    </lineage>
</organism>
<dbReference type="Gene3D" id="1.10.443.10">
    <property type="entry name" value="Intergrase catalytic core"/>
    <property type="match status" value="1"/>
</dbReference>
<dbReference type="GO" id="GO:0015074">
    <property type="term" value="P:DNA integration"/>
    <property type="evidence" value="ECO:0007669"/>
    <property type="project" value="InterPro"/>
</dbReference>
<comment type="caution">
    <text evidence="4">The sequence shown here is derived from an EMBL/GenBank/DDBJ whole genome shotgun (WGS) entry which is preliminary data.</text>
</comment>
<reference evidence="4" key="1">
    <citation type="submission" date="2021-06" db="EMBL/GenBank/DDBJ databases">
        <title>New haloarchaea isolates fom saline soil.</title>
        <authorList>
            <person name="Duran-Viseras A."/>
            <person name="Sanchez-Porro C.S."/>
            <person name="Ventosa A."/>
        </authorList>
    </citation>
    <scope>NUCLEOTIDE SEQUENCE</scope>
    <source>
        <strain evidence="4">JCM 18369</strain>
    </source>
</reference>
<evidence type="ECO:0000256" key="2">
    <source>
        <dbReference type="SAM" id="MobiDB-lite"/>
    </source>
</evidence>
<dbReference type="SUPFAM" id="SSF56349">
    <property type="entry name" value="DNA breaking-rejoining enzymes"/>
    <property type="match status" value="1"/>
</dbReference>
<keyword evidence="1" id="KW-0233">DNA recombination</keyword>
<dbReference type="RefSeq" id="WP_162412503.1">
    <property type="nucleotide sequence ID" value="NZ_JAHQXE010000001.1"/>
</dbReference>